<keyword evidence="1" id="KW-0472">Membrane</keyword>
<feature type="transmembrane region" description="Helical" evidence="1">
    <location>
        <begin position="412"/>
        <end position="433"/>
    </location>
</feature>
<dbReference type="PANTHER" id="PTHR31170:SF18">
    <property type="entry name" value="(WILD MALAYSIAN BANANA) HYPOTHETICAL PROTEIN"/>
    <property type="match status" value="1"/>
</dbReference>
<dbReference type="HOGENOM" id="CLU_020188_5_3_1"/>
<keyword evidence="3" id="KW-1185">Reference proteome</keyword>
<keyword evidence="1" id="KW-0812">Transmembrane</keyword>
<dbReference type="InterPro" id="IPR004158">
    <property type="entry name" value="DUF247_pln"/>
</dbReference>
<dbReference type="eggNOG" id="ENOG502RY48">
    <property type="taxonomic scope" value="Eukaryota"/>
</dbReference>
<proteinExistence type="predicted"/>
<name>A0A0E0LZJ4_ORYPU</name>
<reference evidence="2" key="2">
    <citation type="submission" date="2018-05" db="EMBL/GenBank/DDBJ databases">
        <title>OpunRS2 (Oryza punctata Reference Sequence Version 2).</title>
        <authorList>
            <person name="Zhang J."/>
            <person name="Kudrna D."/>
            <person name="Lee S."/>
            <person name="Talag J."/>
            <person name="Welchert J."/>
            <person name="Wing R.A."/>
        </authorList>
    </citation>
    <scope>NUCLEOTIDE SEQUENCE [LARGE SCALE GENOMIC DNA]</scope>
</reference>
<reference evidence="2" key="1">
    <citation type="submission" date="2015-04" db="UniProtKB">
        <authorList>
            <consortium name="EnsemblPlants"/>
        </authorList>
    </citation>
    <scope>IDENTIFICATION</scope>
</reference>
<dbReference type="EnsemblPlants" id="OPUNC09G04090.1">
    <property type="protein sequence ID" value="OPUNC09G04090.1"/>
    <property type="gene ID" value="OPUNC09G04090"/>
</dbReference>
<dbReference type="OMA" id="IIRSCTA"/>
<evidence type="ECO:0000313" key="3">
    <source>
        <dbReference type="Proteomes" id="UP000026962"/>
    </source>
</evidence>
<dbReference type="Pfam" id="PF03140">
    <property type="entry name" value="DUF247"/>
    <property type="match status" value="1"/>
</dbReference>
<dbReference type="AlphaFoldDB" id="A0A0E0LZJ4"/>
<protein>
    <submittedName>
        <fullName evidence="2">Uncharacterized protein</fullName>
    </submittedName>
</protein>
<organism evidence="2">
    <name type="scientific">Oryza punctata</name>
    <name type="common">Red rice</name>
    <dbReference type="NCBI Taxonomy" id="4537"/>
    <lineage>
        <taxon>Eukaryota</taxon>
        <taxon>Viridiplantae</taxon>
        <taxon>Streptophyta</taxon>
        <taxon>Embryophyta</taxon>
        <taxon>Tracheophyta</taxon>
        <taxon>Spermatophyta</taxon>
        <taxon>Magnoliopsida</taxon>
        <taxon>Liliopsida</taxon>
        <taxon>Poales</taxon>
        <taxon>Poaceae</taxon>
        <taxon>BOP clade</taxon>
        <taxon>Oryzoideae</taxon>
        <taxon>Oryzeae</taxon>
        <taxon>Oryzinae</taxon>
        <taxon>Oryza</taxon>
    </lineage>
</organism>
<accession>A0A0E0LZJ4</accession>
<dbReference type="PANTHER" id="PTHR31170">
    <property type="entry name" value="BNAC04G53230D PROTEIN"/>
    <property type="match status" value="1"/>
</dbReference>
<dbReference type="STRING" id="4537.A0A0E0LZJ4"/>
<evidence type="ECO:0000313" key="2">
    <source>
        <dbReference type="EnsemblPlants" id="OPUNC09G04090.1"/>
    </source>
</evidence>
<sequence length="453" mass="50621">MGSGNDDETAIDIESLVKELLSMSCTQRGDETGNKRSTCKIARLNEQMPNMVCIGPYYNDPLHRMESEKMAVLVGTLPVDKQHKADMLTRLVNAIIAVENEARDHYADRANRMSRMDFVHMLILDGCYILGKFVLPDCCSSDGGSKNGGRSAMQDTDLVRDVFYLVDNQIPFCVLNTMHKVLHGKIITSPTAVADVLFGHVREHLGKLGYSKLHVGNPSPCWHLLHLLHKHFQLTDNDAKVTAANDVGISCGTVYRWRQATQYHAAGVRLKKRRLGGSTARTILDVKLEGLTLRVPSLTVDNNTCRMLRNLMALEQQNQSEIGNHVTAYCLFMSQIACTASDVELLVKKGIIVHALRTDSDVAERLTALCSGVIIDLDEVTHNYLCKTRKNLERIYKSRKVNCLTLPRRNPWLVVALLATIVVLVCQLLQAVYTTKSYYQSLHGIDVMDKLAN</sequence>
<dbReference type="Gramene" id="OPUNC09G04090.1">
    <property type="protein sequence ID" value="OPUNC09G04090.1"/>
    <property type="gene ID" value="OPUNC09G04090"/>
</dbReference>
<evidence type="ECO:0000256" key="1">
    <source>
        <dbReference type="SAM" id="Phobius"/>
    </source>
</evidence>
<keyword evidence="1" id="KW-1133">Transmembrane helix</keyword>
<dbReference type="Proteomes" id="UP000026962">
    <property type="component" value="Chromosome 9"/>
</dbReference>